<comment type="caution">
    <text evidence="23">The sequence shown here is derived from an EMBL/GenBank/DDBJ whole genome shotgun (WGS) entry which is preliminary data.</text>
</comment>
<dbReference type="InterPro" id="IPR001789">
    <property type="entry name" value="Sig_transdc_resp-reg_receiver"/>
</dbReference>
<evidence type="ECO:0000313" key="24">
    <source>
        <dbReference type="Proteomes" id="UP000282184"/>
    </source>
</evidence>
<name>A0A431TXZ1_9BACT</name>
<evidence type="ECO:0000256" key="9">
    <source>
        <dbReference type="ARBA" id="ARBA00022777"/>
    </source>
</evidence>
<dbReference type="PANTHER" id="PTHR45339:SF1">
    <property type="entry name" value="HYBRID SIGNAL TRANSDUCTION HISTIDINE KINASE J"/>
    <property type="match status" value="1"/>
</dbReference>
<feature type="domain" description="Histidine kinase" evidence="19">
    <location>
        <begin position="523"/>
        <end position="747"/>
    </location>
</feature>
<feature type="domain" description="HPt" evidence="22">
    <location>
        <begin position="910"/>
        <end position="1009"/>
    </location>
</feature>
<comment type="catalytic activity">
    <reaction evidence="1">
        <text>ATP + protein L-histidine = ADP + protein N-phospho-L-histidine.</text>
        <dbReference type="EC" id="2.7.13.3"/>
    </reaction>
</comment>
<accession>A0A431TXZ1</accession>
<feature type="modified residue" description="4-aspartylphosphate" evidence="17">
    <location>
        <position position="817"/>
    </location>
</feature>
<comment type="subunit">
    <text evidence="14">At low DSF concentrations, interacts with RpfF.</text>
</comment>
<dbReference type="EC" id="2.7.13.3" evidence="3"/>
<evidence type="ECO:0000256" key="3">
    <source>
        <dbReference type="ARBA" id="ARBA00012438"/>
    </source>
</evidence>
<keyword evidence="12" id="KW-0902">Two-component regulatory system</keyword>
<evidence type="ECO:0000256" key="1">
    <source>
        <dbReference type="ARBA" id="ARBA00000085"/>
    </source>
</evidence>
<comment type="subcellular location">
    <subcellularLocation>
        <location evidence="2">Cell membrane</location>
        <topology evidence="2">Multi-pass membrane protein</topology>
    </subcellularLocation>
</comment>
<keyword evidence="8" id="KW-0547">Nucleotide-binding</keyword>
<evidence type="ECO:0000256" key="10">
    <source>
        <dbReference type="ARBA" id="ARBA00022840"/>
    </source>
</evidence>
<evidence type="ECO:0000256" key="6">
    <source>
        <dbReference type="ARBA" id="ARBA00022679"/>
    </source>
</evidence>
<dbReference type="PRINTS" id="PR00344">
    <property type="entry name" value="BCTRLSENSOR"/>
</dbReference>
<evidence type="ECO:0000256" key="12">
    <source>
        <dbReference type="ARBA" id="ARBA00023012"/>
    </source>
</evidence>
<feature type="coiled-coil region" evidence="18">
    <location>
        <begin position="299"/>
        <end position="326"/>
    </location>
</feature>
<evidence type="ECO:0000256" key="4">
    <source>
        <dbReference type="ARBA" id="ARBA00022475"/>
    </source>
</evidence>
<dbReference type="CDD" id="cd17546">
    <property type="entry name" value="REC_hyHK_CKI1_RcsC-like"/>
    <property type="match status" value="1"/>
</dbReference>
<dbReference type="InterPro" id="IPR035965">
    <property type="entry name" value="PAS-like_dom_sf"/>
</dbReference>
<dbReference type="RefSeq" id="WP_126695261.1">
    <property type="nucleotide sequence ID" value="NZ_RXOF01000015.1"/>
</dbReference>
<evidence type="ECO:0000256" key="8">
    <source>
        <dbReference type="ARBA" id="ARBA00022741"/>
    </source>
</evidence>
<dbReference type="Pfam" id="PF00072">
    <property type="entry name" value="Response_reg"/>
    <property type="match status" value="1"/>
</dbReference>
<evidence type="ECO:0000259" key="19">
    <source>
        <dbReference type="PROSITE" id="PS50109"/>
    </source>
</evidence>
<evidence type="ECO:0000256" key="2">
    <source>
        <dbReference type="ARBA" id="ARBA00004651"/>
    </source>
</evidence>
<dbReference type="GO" id="GO:0006355">
    <property type="term" value="P:regulation of DNA-templated transcription"/>
    <property type="evidence" value="ECO:0007669"/>
    <property type="project" value="InterPro"/>
</dbReference>
<dbReference type="CDD" id="cd16922">
    <property type="entry name" value="HATPase_EvgS-ArcB-TorS-like"/>
    <property type="match status" value="1"/>
</dbReference>
<dbReference type="GO" id="GO:0005886">
    <property type="term" value="C:plasma membrane"/>
    <property type="evidence" value="ECO:0007669"/>
    <property type="project" value="UniProtKB-SubCell"/>
</dbReference>
<dbReference type="GO" id="GO:0000155">
    <property type="term" value="F:phosphorelay sensor kinase activity"/>
    <property type="evidence" value="ECO:0007669"/>
    <property type="project" value="InterPro"/>
</dbReference>
<evidence type="ECO:0000256" key="5">
    <source>
        <dbReference type="ARBA" id="ARBA00022553"/>
    </source>
</evidence>
<dbReference type="InterPro" id="IPR004358">
    <property type="entry name" value="Sig_transdc_His_kin-like_C"/>
</dbReference>
<keyword evidence="5 17" id="KW-0597">Phosphoprotein</keyword>
<dbReference type="Gene3D" id="1.20.120.160">
    <property type="entry name" value="HPT domain"/>
    <property type="match status" value="1"/>
</dbReference>
<dbReference type="AlphaFoldDB" id="A0A431TXZ1"/>
<evidence type="ECO:0000256" key="15">
    <source>
        <dbReference type="ARBA" id="ARBA00068150"/>
    </source>
</evidence>
<dbReference type="InterPro" id="IPR013656">
    <property type="entry name" value="PAS_4"/>
</dbReference>
<keyword evidence="4" id="KW-1003">Cell membrane</keyword>
<dbReference type="SUPFAM" id="SSF55785">
    <property type="entry name" value="PYP-like sensor domain (PAS domain)"/>
    <property type="match status" value="3"/>
</dbReference>
<dbReference type="InterPro" id="IPR005467">
    <property type="entry name" value="His_kinase_dom"/>
</dbReference>
<dbReference type="CDD" id="cd00130">
    <property type="entry name" value="PAS"/>
    <property type="match status" value="2"/>
</dbReference>
<keyword evidence="11" id="KW-1133">Transmembrane helix</keyword>
<evidence type="ECO:0000256" key="14">
    <source>
        <dbReference type="ARBA" id="ARBA00064003"/>
    </source>
</evidence>
<dbReference type="NCBIfam" id="TIGR00229">
    <property type="entry name" value="sensory_box"/>
    <property type="match status" value="1"/>
</dbReference>
<dbReference type="FunFam" id="1.10.287.130:FF:000002">
    <property type="entry name" value="Two-component osmosensing histidine kinase"/>
    <property type="match status" value="1"/>
</dbReference>
<dbReference type="InterPro" id="IPR036890">
    <property type="entry name" value="HATPase_C_sf"/>
</dbReference>
<gene>
    <name evidence="23" type="ORF">EJV47_21425</name>
</gene>
<feature type="modified residue" description="Phosphohistidine" evidence="16">
    <location>
        <position position="949"/>
    </location>
</feature>
<dbReference type="GO" id="GO:0005524">
    <property type="term" value="F:ATP binding"/>
    <property type="evidence" value="ECO:0007669"/>
    <property type="project" value="UniProtKB-KW"/>
</dbReference>
<keyword evidence="7" id="KW-0812">Transmembrane</keyword>
<dbReference type="SUPFAM" id="SSF55874">
    <property type="entry name" value="ATPase domain of HSP90 chaperone/DNA topoisomerase II/histidine kinase"/>
    <property type="match status" value="1"/>
</dbReference>
<dbReference type="InterPro" id="IPR011006">
    <property type="entry name" value="CheY-like_superfamily"/>
</dbReference>
<dbReference type="PROSITE" id="PS50112">
    <property type="entry name" value="PAS"/>
    <property type="match status" value="1"/>
</dbReference>
<dbReference type="SUPFAM" id="SSF47384">
    <property type="entry name" value="Homodimeric domain of signal transducing histidine kinase"/>
    <property type="match status" value="1"/>
</dbReference>
<keyword evidence="13" id="KW-0472">Membrane</keyword>
<dbReference type="SMART" id="SM00448">
    <property type="entry name" value="REC"/>
    <property type="match status" value="1"/>
</dbReference>
<keyword evidence="6" id="KW-0808">Transferase</keyword>
<dbReference type="Gene3D" id="3.30.565.10">
    <property type="entry name" value="Histidine kinase-like ATPase, C-terminal domain"/>
    <property type="match status" value="1"/>
</dbReference>
<dbReference type="Pfam" id="PF08448">
    <property type="entry name" value="PAS_4"/>
    <property type="match status" value="1"/>
</dbReference>
<evidence type="ECO:0000256" key="13">
    <source>
        <dbReference type="ARBA" id="ARBA00023136"/>
    </source>
</evidence>
<dbReference type="SUPFAM" id="SSF47226">
    <property type="entry name" value="Histidine-containing phosphotransfer domain, HPT domain"/>
    <property type="match status" value="1"/>
</dbReference>
<keyword evidence="18" id="KW-0175">Coiled coil</keyword>
<dbReference type="SMART" id="SM00387">
    <property type="entry name" value="HATPase_c"/>
    <property type="match status" value="1"/>
</dbReference>
<dbReference type="Proteomes" id="UP000282184">
    <property type="component" value="Unassembled WGS sequence"/>
</dbReference>
<dbReference type="OrthoDB" id="9797097at2"/>
<proteinExistence type="predicted"/>
<dbReference type="CDD" id="cd00082">
    <property type="entry name" value="HisKA"/>
    <property type="match status" value="1"/>
</dbReference>
<evidence type="ECO:0000259" key="21">
    <source>
        <dbReference type="PROSITE" id="PS50112"/>
    </source>
</evidence>
<dbReference type="InterPro" id="IPR008207">
    <property type="entry name" value="Sig_transdc_His_kin_Hpt_dom"/>
</dbReference>
<feature type="domain" description="Response regulatory" evidence="20">
    <location>
        <begin position="768"/>
        <end position="886"/>
    </location>
</feature>
<dbReference type="InterPro" id="IPR000014">
    <property type="entry name" value="PAS"/>
</dbReference>
<dbReference type="Pfam" id="PF00512">
    <property type="entry name" value="HisKA"/>
    <property type="match status" value="1"/>
</dbReference>
<evidence type="ECO:0000256" key="11">
    <source>
        <dbReference type="ARBA" id="ARBA00022989"/>
    </source>
</evidence>
<dbReference type="InterPro" id="IPR036097">
    <property type="entry name" value="HisK_dim/P_sf"/>
</dbReference>
<dbReference type="PROSITE" id="PS50110">
    <property type="entry name" value="RESPONSE_REGULATORY"/>
    <property type="match status" value="1"/>
</dbReference>
<sequence length="1009" mass="110207">MLAPDSDAPIADLTAALARAEARNAELSAALQQATDQAAEVERQLAAVAEYVPVGLLYVGPDQLIRTVNAQYLSLLGLEGEAADWRGQPADRLADLVGHHRVLVHGQPLRSPRPDALVLPDGVVLRRQQQPLPDGAYLEHLSDVTQQDLGEGMLAAASMPEQCPYPIIRYALDGEVLYANPAAWRVRQQLNDEGQQQARGQIFRLAARAVEAGEARQLEMMIGTRQFLAYVAPFAAAGYLNVYLLDITERHDAQAQTRVSEARLQEQQQFTQHILDTVPNTILVRTASGQEVFTNRAFRELHSRSLQTHEEEMQQLREAVGRVLRTGRDEALTGSIILHTGEVRWLHIDLRRLTRPDDEAAILIVSTDVTALTEAQRELARNERRYSELMNYAQALIWTHDLDGRLLSANPSLGELLGLAPEAVVGRPLQDAFDADHHAAVQHFLQHIQTAGEYTGVVKLRDQRGGLHYVQQFSRLMEEPGEEPQVMAFGHEITERVLAGRALQQAKEAAEASATARANFLANMSHEIRTPLNGVLGMATLLAKTQLDHRQSHYLDVIRSSGQHLLGVINDVLDMAKISSGKLELAEEAFNLCDSMGAAIQPLVLQAAQKGLTFSGTPLRTSCLYPWIMGDAHRLNQVLINLTANAIKFTPAGGHVDVVGRQVSETDSTLTVEFRVTDTGPGIAPDRVERIFDSFTQAYADTSRKHGGTGLGLTISRALVEQMGGTLTVESTVGQGSTFAFTVTLPKAERVAPAAAPDLDTGALRGKRVLLVEDNEINRDVARLLLEDWGVVVEEAHNGEQGVEQFFAQPYDAVLMDIQMPGLNGLGATARLRQHPDARRAATPIVALTANAFREDNEQYLAAGMNACLAKPFEEADLYQVLCDVLSHAAAAPAEPAYNLGPLRDMARGKEAFVTKIIRSFLTNMPESLAALQAEAAAGHWPDVARTVHHIKPNLVALRVTGVDGPVALLEQFRHDVPVHLPAAELQAAAQQLAAAVQRALDELPRELE</sequence>
<reference evidence="23 24" key="1">
    <citation type="submission" date="2018-12" db="EMBL/GenBank/DDBJ databases">
        <title>Hymenobacter gummosus sp. nov., isolated from a spring.</title>
        <authorList>
            <person name="Nie L."/>
        </authorList>
    </citation>
    <scope>NUCLEOTIDE SEQUENCE [LARGE SCALE GENOMIC DNA]</scope>
    <source>
        <strain evidence="23 24">KCTC 52166</strain>
    </source>
</reference>
<dbReference type="SMART" id="SM00388">
    <property type="entry name" value="HisKA"/>
    <property type="match status" value="1"/>
</dbReference>
<dbReference type="Pfam" id="PF02518">
    <property type="entry name" value="HATPase_c"/>
    <property type="match status" value="1"/>
</dbReference>
<dbReference type="PROSITE" id="PS50109">
    <property type="entry name" value="HIS_KIN"/>
    <property type="match status" value="1"/>
</dbReference>
<protein>
    <recommendedName>
        <fullName evidence="15">Sensory/regulatory protein RpfC</fullName>
        <ecNumber evidence="3">2.7.13.3</ecNumber>
    </recommendedName>
</protein>
<evidence type="ECO:0000259" key="22">
    <source>
        <dbReference type="PROSITE" id="PS50894"/>
    </source>
</evidence>
<evidence type="ECO:0000256" key="7">
    <source>
        <dbReference type="ARBA" id="ARBA00022692"/>
    </source>
</evidence>
<evidence type="ECO:0000313" key="23">
    <source>
        <dbReference type="EMBL" id="RTQ46516.1"/>
    </source>
</evidence>
<organism evidence="23 24">
    <name type="scientific">Hymenobacter gummosus</name>
    <dbReference type="NCBI Taxonomy" id="1776032"/>
    <lineage>
        <taxon>Bacteria</taxon>
        <taxon>Pseudomonadati</taxon>
        <taxon>Bacteroidota</taxon>
        <taxon>Cytophagia</taxon>
        <taxon>Cytophagales</taxon>
        <taxon>Hymenobacteraceae</taxon>
        <taxon>Hymenobacter</taxon>
    </lineage>
</organism>
<feature type="domain" description="PAS" evidence="21">
    <location>
        <begin position="382"/>
        <end position="452"/>
    </location>
</feature>
<feature type="coiled-coil region" evidence="18">
    <location>
        <begin position="10"/>
        <end position="51"/>
    </location>
</feature>
<dbReference type="InterPro" id="IPR036641">
    <property type="entry name" value="HPT_dom_sf"/>
</dbReference>
<dbReference type="Gene3D" id="3.30.450.20">
    <property type="entry name" value="PAS domain"/>
    <property type="match status" value="2"/>
</dbReference>
<dbReference type="SMART" id="SM00091">
    <property type="entry name" value="PAS"/>
    <property type="match status" value="4"/>
</dbReference>
<dbReference type="PANTHER" id="PTHR45339">
    <property type="entry name" value="HYBRID SIGNAL TRANSDUCTION HISTIDINE KINASE J"/>
    <property type="match status" value="1"/>
</dbReference>
<keyword evidence="24" id="KW-1185">Reference proteome</keyword>
<evidence type="ECO:0000256" key="17">
    <source>
        <dbReference type="PROSITE-ProRule" id="PRU00169"/>
    </source>
</evidence>
<dbReference type="InterPro" id="IPR003661">
    <property type="entry name" value="HisK_dim/P_dom"/>
</dbReference>
<keyword evidence="9" id="KW-0418">Kinase</keyword>
<dbReference type="Gene3D" id="1.10.287.130">
    <property type="match status" value="1"/>
</dbReference>
<dbReference type="EMBL" id="RXOF01000015">
    <property type="protein sequence ID" value="RTQ46516.1"/>
    <property type="molecule type" value="Genomic_DNA"/>
</dbReference>
<dbReference type="InterPro" id="IPR003594">
    <property type="entry name" value="HATPase_dom"/>
</dbReference>
<evidence type="ECO:0000256" key="18">
    <source>
        <dbReference type="SAM" id="Coils"/>
    </source>
</evidence>
<keyword evidence="10" id="KW-0067">ATP-binding</keyword>
<dbReference type="Gene3D" id="3.40.50.2300">
    <property type="match status" value="1"/>
</dbReference>
<dbReference type="SUPFAM" id="SSF52172">
    <property type="entry name" value="CheY-like"/>
    <property type="match status" value="1"/>
</dbReference>
<dbReference type="FunFam" id="3.30.565.10:FF:000010">
    <property type="entry name" value="Sensor histidine kinase RcsC"/>
    <property type="match status" value="1"/>
</dbReference>
<evidence type="ECO:0000259" key="20">
    <source>
        <dbReference type="PROSITE" id="PS50110"/>
    </source>
</evidence>
<dbReference type="PROSITE" id="PS50894">
    <property type="entry name" value="HPT"/>
    <property type="match status" value="1"/>
</dbReference>
<evidence type="ECO:0000256" key="16">
    <source>
        <dbReference type="PROSITE-ProRule" id="PRU00110"/>
    </source>
</evidence>